<protein>
    <submittedName>
        <fullName evidence="2">Helix-turn-helix domain-containing protein</fullName>
    </submittedName>
</protein>
<name>A0A6N7TWW3_9BIFI</name>
<proteinExistence type="predicted"/>
<comment type="caution">
    <text evidence="2">The sequence shown here is derived from an EMBL/GenBank/DDBJ whole genome shotgun (WGS) entry which is preliminary data.</text>
</comment>
<dbReference type="SUPFAM" id="SSF47413">
    <property type="entry name" value="lambda repressor-like DNA-binding domains"/>
    <property type="match status" value="1"/>
</dbReference>
<evidence type="ECO:0000259" key="1">
    <source>
        <dbReference type="PROSITE" id="PS50943"/>
    </source>
</evidence>
<accession>A0A6N7TWW3</accession>
<dbReference type="RefSeq" id="WP_154312509.1">
    <property type="nucleotide sequence ID" value="NZ_WKKW01000001.1"/>
</dbReference>
<reference evidence="2 3" key="1">
    <citation type="submission" date="2019-11" db="EMBL/GenBank/DDBJ databases">
        <title>Draft Genome Sequence of Plant Growth-Promoting Rhizosphere-Associated Bacteria.</title>
        <authorList>
            <person name="Vasilyev I.Y."/>
            <person name="Radchenko V."/>
            <person name="Ilnitskaya E.V."/>
        </authorList>
    </citation>
    <scope>NUCLEOTIDE SEQUENCE [LARGE SCALE GENOMIC DNA]</scope>
    <source>
        <strain evidence="2 3">VRA_9sq_n</strain>
    </source>
</reference>
<dbReference type="PROSITE" id="PS50943">
    <property type="entry name" value="HTH_CROC1"/>
    <property type="match status" value="1"/>
</dbReference>
<dbReference type="Proteomes" id="UP000436357">
    <property type="component" value="Unassembled WGS sequence"/>
</dbReference>
<gene>
    <name evidence="2" type="ORF">GKC41_00750</name>
</gene>
<dbReference type="AlphaFoldDB" id="A0A6N7TWW3"/>
<dbReference type="CDD" id="cd00093">
    <property type="entry name" value="HTH_XRE"/>
    <property type="match status" value="1"/>
</dbReference>
<dbReference type="InterPro" id="IPR010982">
    <property type="entry name" value="Lambda_DNA-bd_dom_sf"/>
</dbReference>
<dbReference type="Pfam" id="PF01381">
    <property type="entry name" value="HTH_3"/>
    <property type="match status" value="1"/>
</dbReference>
<dbReference type="SMART" id="SM00530">
    <property type="entry name" value="HTH_XRE"/>
    <property type="match status" value="1"/>
</dbReference>
<evidence type="ECO:0000313" key="2">
    <source>
        <dbReference type="EMBL" id="MSD90204.1"/>
    </source>
</evidence>
<organism evidence="2 3">
    <name type="scientific">Bifidobacterium asteroides</name>
    <dbReference type="NCBI Taxonomy" id="1684"/>
    <lineage>
        <taxon>Bacteria</taxon>
        <taxon>Bacillati</taxon>
        <taxon>Actinomycetota</taxon>
        <taxon>Actinomycetes</taxon>
        <taxon>Bifidobacteriales</taxon>
        <taxon>Bifidobacteriaceae</taxon>
        <taxon>Bifidobacterium</taxon>
    </lineage>
</organism>
<dbReference type="GO" id="GO:0003677">
    <property type="term" value="F:DNA binding"/>
    <property type="evidence" value="ECO:0007669"/>
    <property type="project" value="InterPro"/>
</dbReference>
<feature type="domain" description="HTH cro/C1-type" evidence="1">
    <location>
        <begin position="11"/>
        <end position="65"/>
    </location>
</feature>
<dbReference type="InterPro" id="IPR001387">
    <property type="entry name" value="Cro/C1-type_HTH"/>
</dbReference>
<dbReference type="EMBL" id="WKKW01000001">
    <property type="protein sequence ID" value="MSD90204.1"/>
    <property type="molecule type" value="Genomic_DNA"/>
</dbReference>
<dbReference type="Gene3D" id="1.10.260.40">
    <property type="entry name" value="lambda repressor-like DNA-binding domains"/>
    <property type="match status" value="1"/>
</dbReference>
<sequence length="80" mass="8807">MNINQATAKALHAARAVSGLTYDELAKKTGMNVQAIYRVFGAKGEIKVTQLASLAKAMGLTPYQIMEDAQRIMDRSKEDY</sequence>
<evidence type="ECO:0000313" key="3">
    <source>
        <dbReference type="Proteomes" id="UP000436357"/>
    </source>
</evidence>